<dbReference type="PRINTS" id="PR00624">
    <property type="entry name" value="HISTONEH5"/>
</dbReference>
<feature type="domain" description="H15" evidence="9">
    <location>
        <begin position="26"/>
        <end position="102"/>
    </location>
</feature>
<sequence>MSALASVAAPAPAKKTKAAKPKVPDSHPPVIDMVKAAIMAAKDRKGTSLPTIKKYIAANYKVDVEKLGPHIRRGIVHAVEKNILVRVENKGKGVSGNFKVADKKVTEPKPKAPKKPKAVKTKKIATPKKPKAAQKVAKLKAITLSKPKFCQAHYDSKEEPAYRLGVYNNLATEEPTMSIKFGQMQTVLQQQRKQFKQAQLKLTETLTQELSFQQQTARSNESFKPAAESLINSIRVQF</sequence>
<protein>
    <recommendedName>
        <fullName evidence="9">H15 domain-containing protein</fullName>
    </recommendedName>
</protein>
<dbReference type="FunFam" id="1.10.10.10:FF:000140">
    <property type="entry name" value="Histone H1.0"/>
    <property type="match status" value="1"/>
</dbReference>
<evidence type="ECO:0000256" key="5">
    <source>
        <dbReference type="ARBA" id="ARBA00023125"/>
    </source>
</evidence>
<evidence type="ECO:0000313" key="11">
    <source>
        <dbReference type="Proteomes" id="UP000822476"/>
    </source>
</evidence>
<evidence type="ECO:0000256" key="7">
    <source>
        <dbReference type="RuleBase" id="RU003894"/>
    </source>
</evidence>
<dbReference type="GO" id="GO:0005634">
    <property type="term" value="C:nucleus"/>
    <property type="evidence" value="ECO:0007669"/>
    <property type="project" value="UniProtKB-SubCell"/>
</dbReference>
<evidence type="ECO:0000259" key="9">
    <source>
        <dbReference type="PROSITE" id="PS51504"/>
    </source>
</evidence>
<evidence type="ECO:0000256" key="8">
    <source>
        <dbReference type="SAM" id="MobiDB-lite"/>
    </source>
</evidence>
<evidence type="ECO:0000256" key="2">
    <source>
        <dbReference type="ARBA" id="ARBA00004123"/>
    </source>
</evidence>
<dbReference type="InterPro" id="IPR005819">
    <property type="entry name" value="H1/H5"/>
</dbReference>
<dbReference type="AlphaFoldDB" id="A0A8S9Z126"/>
<dbReference type="GO" id="GO:0003690">
    <property type="term" value="F:double-stranded DNA binding"/>
    <property type="evidence" value="ECO:0007669"/>
    <property type="project" value="TreeGrafter"/>
</dbReference>
<dbReference type="OrthoDB" id="10067792at2759"/>
<dbReference type="GO" id="GO:0030261">
    <property type="term" value="P:chromosome condensation"/>
    <property type="evidence" value="ECO:0007669"/>
    <property type="project" value="TreeGrafter"/>
</dbReference>
<comment type="similarity">
    <text evidence="7">Belongs to the histone H1/H5 family.</text>
</comment>
<keyword evidence="6 7" id="KW-0539">Nucleus</keyword>
<evidence type="ECO:0000256" key="1">
    <source>
        <dbReference type="ARBA" id="ARBA00002809"/>
    </source>
</evidence>
<dbReference type="InterPro" id="IPR036388">
    <property type="entry name" value="WH-like_DNA-bd_sf"/>
</dbReference>
<reference evidence="10" key="1">
    <citation type="submission" date="2019-07" db="EMBL/GenBank/DDBJ databases">
        <title>Annotation for the trematode Paragonimus miyazaki's.</title>
        <authorList>
            <person name="Choi Y.-J."/>
        </authorList>
    </citation>
    <scope>NUCLEOTIDE SEQUENCE</scope>
    <source>
        <strain evidence="10">Japan</strain>
    </source>
</reference>
<dbReference type="GO" id="GO:0045910">
    <property type="term" value="P:negative regulation of DNA recombination"/>
    <property type="evidence" value="ECO:0007669"/>
    <property type="project" value="TreeGrafter"/>
</dbReference>
<dbReference type="GO" id="GO:0000786">
    <property type="term" value="C:nucleosome"/>
    <property type="evidence" value="ECO:0007669"/>
    <property type="project" value="InterPro"/>
</dbReference>
<keyword evidence="4 7" id="KW-0158">Chromosome</keyword>
<comment type="caution">
    <text evidence="10">The sequence shown here is derived from an EMBL/GenBank/DDBJ whole genome shotgun (WGS) entry which is preliminary data.</text>
</comment>
<dbReference type="Proteomes" id="UP000822476">
    <property type="component" value="Unassembled WGS sequence"/>
</dbReference>
<feature type="region of interest" description="Disordered" evidence="8">
    <location>
        <begin position="1"/>
        <end position="27"/>
    </location>
</feature>
<dbReference type="InterPro" id="IPR036390">
    <property type="entry name" value="WH_DNA-bd_sf"/>
</dbReference>
<evidence type="ECO:0000256" key="6">
    <source>
        <dbReference type="ARBA" id="ARBA00023242"/>
    </source>
</evidence>
<proteinExistence type="inferred from homology"/>
<organism evidence="10 11">
    <name type="scientific">Paragonimus skrjabini miyazakii</name>
    <dbReference type="NCBI Taxonomy" id="59628"/>
    <lineage>
        <taxon>Eukaryota</taxon>
        <taxon>Metazoa</taxon>
        <taxon>Spiralia</taxon>
        <taxon>Lophotrochozoa</taxon>
        <taxon>Platyhelminthes</taxon>
        <taxon>Trematoda</taxon>
        <taxon>Digenea</taxon>
        <taxon>Plagiorchiida</taxon>
        <taxon>Troglotremata</taxon>
        <taxon>Troglotrematidae</taxon>
        <taxon>Paragonimus</taxon>
    </lineage>
</organism>
<dbReference type="SUPFAM" id="SSF46785">
    <property type="entry name" value="Winged helix' DNA-binding domain"/>
    <property type="match status" value="1"/>
</dbReference>
<dbReference type="PANTHER" id="PTHR11467:SF20">
    <property type="entry name" value="H15 DOMAIN-CONTAINING PROTEIN-RELATED"/>
    <property type="match status" value="1"/>
</dbReference>
<accession>A0A8S9Z126</accession>
<evidence type="ECO:0000313" key="10">
    <source>
        <dbReference type="EMBL" id="KAF7259206.1"/>
    </source>
</evidence>
<keyword evidence="5 7" id="KW-0238">DNA-binding</keyword>
<dbReference type="PROSITE" id="PS51504">
    <property type="entry name" value="H15"/>
    <property type="match status" value="1"/>
</dbReference>
<keyword evidence="11" id="KW-1185">Reference proteome</keyword>
<evidence type="ECO:0000256" key="3">
    <source>
        <dbReference type="ARBA" id="ARBA00004286"/>
    </source>
</evidence>
<dbReference type="CDD" id="cd00073">
    <property type="entry name" value="H15"/>
    <property type="match status" value="1"/>
</dbReference>
<dbReference type="GO" id="GO:0031492">
    <property type="term" value="F:nucleosomal DNA binding"/>
    <property type="evidence" value="ECO:0007669"/>
    <property type="project" value="TreeGrafter"/>
</dbReference>
<dbReference type="GO" id="GO:0030527">
    <property type="term" value="F:structural constituent of chromatin"/>
    <property type="evidence" value="ECO:0007669"/>
    <property type="project" value="InterPro"/>
</dbReference>
<dbReference type="EMBL" id="JTDE01001310">
    <property type="protein sequence ID" value="KAF7259206.1"/>
    <property type="molecule type" value="Genomic_DNA"/>
</dbReference>
<feature type="compositionally biased region" description="Low complexity" evidence="8">
    <location>
        <begin position="1"/>
        <end position="13"/>
    </location>
</feature>
<dbReference type="SMART" id="SM00526">
    <property type="entry name" value="H15"/>
    <property type="match status" value="1"/>
</dbReference>
<dbReference type="InterPro" id="IPR005818">
    <property type="entry name" value="Histone_H1/H5_H15"/>
</dbReference>
<evidence type="ECO:0000256" key="4">
    <source>
        <dbReference type="ARBA" id="ARBA00022454"/>
    </source>
</evidence>
<name>A0A8S9Z126_9TREM</name>
<dbReference type="Pfam" id="PF00538">
    <property type="entry name" value="Linker_histone"/>
    <property type="match status" value="1"/>
</dbReference>
<dbReference type="Gene3D" id="1.10.10.10">
    <property type="entry name" value="Winged helix-like DNA-binding domain superfamily/Winged helix DNA-binding domain"/>
    <property type="match status" value="1"/>
</dbReference>
<dbReference type="GO" id="GO:0006334">
    <property type="term" value="P:nucleosome assembly"/>
    <property type="evidence" value="ECO:0007669"/>
    <property type="project" value="InterPro"/>
</dbReference>
<dbReference type="PANTHER" id="PTHR11467">
    <property type="entry name" value="HISTONE H1"/>
    <property type="match status" value="1"/>
</dbReference>
<comment type="function">
    <text evidence="1">Histones H1 are necessary for the condensation of nucleosome chains into higher-order structures.</text>
</comment>
<comment type="subcellular location">
    <subcellularLocation>
        <location evidence="3">Chromosome</location>
    </subcellularLocation>
    <subcellularLocation>
        <location evidence="2 7">Nucleus</location>
    </subcellularLocation>
</comment>
<gene>
    <name evidence="10" type="ORF">EG68_03635</name>
</gene>